<evidence type="ECO:0000313" key="3">
    <source>
        <dbReference type="EMBL" id="TRW17806.1"/>
    </source>
</evidence>
<accession>A0A552UHV5</accession>
<dbReference type="RefSeq" id="WP_144236498.1">
    <property type="nucleotide sequence ID" value="NZ_VJWA01000001.1"/>
</dbReference>
<feature type="signal peptide" evidence="1">
    <location>
        <begin position="1"/>
        <end position="18"/>
    </location>
</feature>
<reference evidence="3 4" key="1">
    <citation type="submission" date="2019-07" db="EMBL/GenBank/DDBJ databases">
        <title>Novel species isolated from glacier.</title>
        <authorList>
            <person name="Liu Q."/>
            <person name="Xin Y.-H."/>
        </authorList>
    </citation>
    <scope>NUCLEOTIDE SEQUENCE [LARGE SCALE GENOMIC DNA]</scope>
    <source>
        <strain evidence="3 4">LB1R16</strain>
    </source>
</reference>
<proteinExistence type="predicted"/>
<evidence type="ECO:0000256" key="1">
    <source>
        <dbReference type="SAM" id="SignalP"/>
    </source>
</evidence>
<dbReference type="SUPFAM" id="SSF101874">
    <property type="entry name" value="YceI-like"/>
    <property type="match status" value="1"/>
</dbReference>
<name>A0A552UHV5_9SPHN</name>
<dbReference type="OrthoDB" id="9811006at2"/>
<dbReference type="Pfam" id="PF04264">
    <property type="entry name" value="YceI"/>
    <property type="match status" value="1"/>
</dbReference>
<comment type="caution">
    <text evidence="3">The sequence shown here is derived from an EMBL/GenBank/DDBJ whole genome shotgun (WGS) entry which is preliminary data.</text>
</comment>
<protein>
    <submittedName>
        <fullName evidence="3">YceI family protein</fullName>
    </submittedName>
</protein>
<dbReference type="SMART" id="SM00867">
    <property type="entry name" value="YceI"/>
    <property type="match status" value="1"/>
</dbReference>
<keyword evidence="4" id="KW-1185">Reference proteome</keyword>
<sequence length="201" mass="21665">MRALIVSLALLTAAPALAAPLDAPSGKYDVDLTHTSVTWRVKHLGLSMYTARFAKVASTVQLDAAKPENSKLEVTIDANSVRTDFPFPEKEDFDKVIGGDARFLDGGKFPQIKFVSTKITPTGPKTGKITGDLTLRGVTKPVTLDATWNGSLAPNAMMKTQKIGVSARGMIKRTDFGMTFGTQFLGDEVELQIEAEYNKAG</sequence>
<dbReference type="PANTHER" id="PTHR34406:SF1">
    <property type="entry name" value="PROTEIN YCEI"/>
    <property type="match status" value="1"/>
</dbReference>
<organism evidence="3 4">
    <name type="scientific">Glacieibacterium frigidum</name>
    <dbReference type="NCBI Taxonomy" id="2593303"/>
    <lineage>
        <taxon>Bacteria</taxon>
        <taxon>Pseudomonadati</taxon>
        <taxon>Pseudomonadota</taxon>
        <taxon>Alphaproteobacteria</taxon>
        <taxon>Sphingomonadales</taxon>
        <taxon>Sphingosinicellaceae</taxon>
        <taxon>Glacieibacterium</taxon>
    </lineage>
</organism>
<gene>
    <name evidence="3" type="ORF">FMM06_06630</name>
</gene>
<dbReference type="AlphaFoldDB" id="A0A552UHV5"/>
<dbReference type="InterPro" id="IPR036761">
    <property type="entry name" value="TTHA0802/YceI-like_sf"/>
</dbReference>
<evidence type="ECO:0000259" key="2">
    <source>
        <dbReference type="SMART" id="SM00867"/>
    </source>
</evidence>
<evidence type="ECO:0000313" key="4">
    <source>
        <dbReference type="Proteomes" id="UP000317894"/>
    </source>
</evidence>
<dbReference type="InterPro" id="IPR007372">
    <property type="entry name" value="Lipid/polyisoprenoid-bd_YceI"/>
</dbReference>
<feature type="chain" id="PRO_5022215874" evidence="1">
    <location>
        <begin position="19"/>
        <end position="201"/>
    </location>
</feature>
<dbReference type="Gene3D" id="2.40.128.110">
    <property type="entry name" value="Lipid/polyisoprenoid-binding, YceI-like"/>
    <property type="match status" value="1"/>
</dbReference>
<dbReference type="PANTHER" id="PTHR34406">
    <property type="entry name" value="PROTEIN YCEI"/>
    <property type="match status" value="1"/>
</dbReference>
<dbReference type="EMBL" id="VJWA01000001">
    <property type="protein sequence ID" value="TRW17806.1"/>
    <property type="molecule type" value="Genomic_DNA"/>
</dbReference>
<feature type="domain" description="Lipid/polyisoprenoid-binding YceI-like" evidence="2">
    <location>
        <begin position="27"/>
        <end position="198"/>
    </location>
</feature>
<keyword evidence="1" id="KW-0732">Signal</keyword>
<dbReference type="Proteomes" id="UP000317894">
    <property type="component" value="Unassembled WGS sequence"/>
</dbReference>